<gene>
    <name evidence="4" type="ORF">GCM10007888_52560</name>
    <name evidence="3" type="ORF">MOX02_07670</name>
</gene>
<dbReference type="RefSeq" id="WP_238179525.1">
    <property type="nucleotide sequence ID" value="NZ_BJZU01000007.1"/>
</dbReference>
<keyword evidence="2" id="KW-0732">Signal</keyword>
<dbReference type="EMBL" id="BJZU01000007">
    <property type="protein sequence ID" value="GEP02729.1"/>
    <property type="molecule type" value="Genomic_DNA"/>
</dbReference>
<proteinExistence type="predicted"/>
<sequence>MSRFSFPSLLLPAFGAAALTGAVAAGYAQTSTVTAGPGGVSGGTTATNSEGKPCRVVEERSKGDGGVTSSVTAGPGGATSSSTGPNSVTVRSGDGRTSSSVSTSGNGSAVVAGSGDCVVTRNPDKK</sequence>
<evidence type="ECO:0000256" key="2">
    <source>
        <dbReference type="SAM" id="SignalP"/>
    </source>
</evidence>
<dbReference type="Proteomes" id="UP001156856">
    <property type="component" value="Unassembled WGS sequence"/>
</dbReference>
<reference evidence="3 5" key="3">
    <citation type="submission" date="2019-07" db="EMBL/GenBank/DDBJ databases">
        <title>Whole genome shotgun sequence of Methylobacterium oxalidis NBRC 107715.</title>
        <authorList>
            <person name="Hosoyama A."/>
            <person name="Uohara A."/>
            <person name="Ohji S."/>
            <person name="Ichikawa N."/>
        </authorList>
    </citation>
    <scope>NUCLEOTIDE SEQUENCE [LARGE SCALE GENOMIC DNA]</scope>
    <source>
        <strain evidence="3 5">NBRC 107715</strain>
    </source>
</reference>
<reference evidence="4" key="4">
    <citation type="submission" date="2023-01" db="EMBL/GenBank/DDBJ databases">
        <title>Draft genome sequence of Methylobacterium oxalidis strain NBRC 107715.</title>
        <authorList>
            <person name="Sun Q."/>
            <person name="Mori K."/>
        </authorList>
    </citation>
    <scope>NUCLEOTIDE SEQUENCE</scope>
    <source>
        <strain evidence="4">NBRC 107715</strain>
    </source>
</reference>
<protein>
    <recommendedName>
        <fullName evidence="7">Glycosyl hydrolase</fullName>
    </recommendedName>
</protein>
<feature type="region of interest" description="Disordered" evidence="1">
    <location>
        <begin position="32"/>
        <end position="126"/>
    </location>
</feature>
<feature type="chain" id="PRO_5021905481" description="Glycosyl hydrolase" evidence="2">
    <location>
        <begin position="25"/>
        <end position="126"/>
    </location>
</feature>
<comment type="caution">
    <text evidence="3">The sequence shown here is derived from an EMBL/GenBank/DDBJ whole genome shotgun (WGS) entry which is preliminary data.</text>
</comment>
<reference evidence="6" key="2">
    <citation type="journal article" date="2019" name="Int. J. Syst. Evol. Microbiol.">
        <title>The Global Catalogue of Microorganisms (GCM) 10K type strain sequencing project: providing services to taxonomists for standard genome sequencing and annotation.</title>
        <authorList>
            <consortium name="The Broad Institute Genomics Platform"/>
            <consortium name="The Broad Institute Genome Sequencing Center for Infectious Disease"/>
            <person name="Wu L."/>
            <person name="Ma J."/>
        </authorList>
    </citation>
    <scope>NUCLEOTIDE SEQUENCE [LARGE SCALE GENOMIC DNA]</scope>
    <source>
        <strain evidence="6">NBRC 107715</strain>
    </source>
</reference>
<dbReference type="AlphaFoldDB" id="A0A512IYP3"/>
<feature type="compositionally biased region" description="Basic and acidic residues" evidence="1">
    <location>
        <begin position="52"/>
        <end position="63"/>
    </location>
</feature>
<evidence type="ECO:0000313" key="5">
    <source>
        <dbReference type="Proteomes" id="UP000321960"/>
    </source>
</evidence>
<dbReference type="EMBL" id="BSPK01000107">
    <property type="protein sequence ID" value="GLS66873.1"/>
    <property type="molecule type" value="Genomic_DNA"/>
</dbReference>
<evidence type="ECO:0000313" key="3">
    <source>
        <dbReference type="EMBL" id="GEP02729.1"/>
    </source>
</evidence>
<evidence type="ECO:0008006" key="7">
    <source>
        <dbReference type="Google" id="ProtNLM"/>
    </source>
</evidence>
<dbReference type="Proteomes" id="UP000321960">
    <property type="component" value="Unassembled WGS sequence"/>
</dbReference>
<keyword evidence="6" id="KW-1185">Reference proteome</keyword>
<feature type="compositionally biased region" description="Low complexity" evidence="1">
    <location>
        <begin position="68"/>
        <end position="116"/>
    </location>
</feature>
<evidence type="ECO:0000313" key="4">
    <source>
        <dbReference type="EMBL" id="GLS66873.1"/>
    </source>
</evidence>
<reference evidence="4" key="1">
    <citation type="journal article" date="2014" name="Int. J. Syst. Evol. Microbiol.">
        <title>Complete genome of a new Firmicutes species belonging to the dominant human colonic microbiota ('Ruminococcus bicirculans') reveals two chromosomes and a selective capacity to utilize plant glucans.</title>
        <authorList>
            <consortium name="NISC Comparative Sequencing Program"/>
            <person name="Wegmann U."/>
            <person name="Louis P."/>
            <person name="Goesmann A."/>
            <person name="Henrissat B."/>
            <person name="Duncan S.H."/>
            <person name="Flint H.J."/>
        </authorList>
    </citation>
    <scope>NUCLEOTIDE SEQUENCE</scope>
    <source>
        <strain evidence="4">NBRC 107715</strain>
    </source>
</reference>
<evidence type="ECO:0000313" key="6">
    <source>
        <dbReference type="Proteomes" id="UP001156856"/>
    </source>
</evidence>
<feature type="signal peptide" evidence="2">
    <location>
        <begin position="1"/>
        <end position="24"/>
    </location>
</feature>
<name>A0A512IYP3_9HYPH</name>
<organism evidence="3 5">
    <name type="scientific">Methylobacterium oxalidis</name>
    <dbReference type="NCBI Taxonomy" id="944322"/>
    <lineage>
        <taxon>Bacteria</taxon>
        <taxon>Pseudomonadati</taxon>
        <taxon>Pseudomonadota</taxon>
        <taxon>Alphaproteobacteria</taxon>
        <taxon>Hyphomicrobiales</taxon>
        <taxon>Methylobacteriaceae</taxon>
        <taxon>Methylobacterium</taxon>
    </lineage>
</organism>
<accession>A0A512IYP3</accession>
<evidence type="ECO:0000256" key="1">
    <source>
        <dbReference type="SAM" id="MobiDB-lite"/>
    </source>
</evidence>